<feature type="binding site" evidence="4">
    <location>
        <position position="197"/>
    </location>
    <ligand>
        <name>substrate</name>
    </ligand>
</feature>
<sequence>MSQDWKQLAIKARKIYDDSLQETLKLFPFDKALQDKYNNLPSAIGKDTSDYGAPAKHPYKVYLSTLPKSVLDVTEKDPAELLQDLKSRKITCLEVLKCYFHAAIVASKLTNCVQEFLPKEAHEFAKQLDENYDTLKDTPLFGLPFSIKEMIPFKNRSVTHGSLCYLDRIVDYNADIVNILLKNGAYPFVRTTNPQSLMMLECVSFMHGRTVNTFNSDLTSGGSSGGEGVLNGLYASTFGLGSDIGGSIRSPAAFNGIYGLRSTLGRLPTADYYSCQMGSESILSVTGPLSRSLKMIELVMKTIIDSKPWLIDPTLASIEWRPNTQKKYKIGILKSDNIVNPLPPIQRGLKIVEEKLGRLPNIELIEFEPYHHERTMPILGKLYFEDGARDFRSTLTNGEPLLEQTTWAIDGALDLDIQEQWKWNLEKQKYRKEYLKHWVGYENLDAVIAPVGPNVAPKHNTARYWGYTCQWNLLDYPVIVVPVTIVDEKLDQRDANYKPLNEIDEYIYNAYDDPKSFSDAPVNLSVVGLRNTDEKLIEIAKILQKEIGNIFE</sequence>
<comment type="caution">
    <text evidence="6">The sequence shown here is derived from an EMBL/GenBank/DDBJ whole genome shotgun (WGS) entry which is preliminary data.</text>
</comment>
<dbReference type="GO" id="GO:0016787">
    <property type="term" value="F:hydrolase activity"/>
    <property type="evidence" value="ECO:0007669"/>
    <property type="project" value="UniProtKB-KW"/>
</dbReference>
<accession>A0A9W4XBB9</accession>
<name>A0A9W4XBB9_9ASCO</name>
<dbReference type="PIRSF" id="PIRSF001221">
    <property type="entry name" value="Amidase_fungi"/>
    <property type="match status" value="1"/>
</dbReference>
<reference evidence="6" key="1">
    <citation type="submission" date="2022-12" db="EMBL/GenBank/DDBJ databases">
        <authorList>
            <person name="Brejova B."/>
        </authorList>
    </citation>
    <scope>NUCLEOTIDE SEQUENCE</scope>
</reference>
<dbReference type="Pfam" id="PF01425">
    <property type="entry name" value="Amidase"/>
    <property type="match status" value="1"/>
</dbReference>
<dbReference type="PANTHER" id="PTHR46072:SF4">
    <property type="entry name" value="AMIDASE C550.07-RELATED"/>
    <property type="match status" value="1"/>
</dbReference>
<dbReference type="InterPro" id="IPR036928">
    <property type="entry name" value="AS_sf"/>
</dbReference>
<dbReference type="Gene3D" id="3.90.1300.10">
    <property type="entry name" value="Amidase signature (AS) domain"/>
    <property type="match status" value="1"/>
</dbReference>
<evidence type="ECO:0000256" key="3">
    <source>
        <dbReference type="PIRSR" id="PIRSR001221-1"/>
    </source>
</evidence>
<dbReference type="Proteomes" id="UP001152885">
    <property type="component" value="Unassembled WGS sequence"/>
</dbReference>
<feature type="binding site" evidence="4">
    <location>
        <begin position="244"/>
        <end position="247"/>
    </location>
    <ligand>
        <name>substrate</name>
    </ligand>
</feature>
<dbReference type="EMBL" id="CANTUO010000004">
    <property type="protein sequence ID" value="CAI5759299.1"/>
    <property type="molecule type" value="Genomic_DNA"/>
</dbReference>
<evidence type="ECO:0000256" key="2">
    <source>
        <dbReference type="ARBA" id="ARBA00022801"/>
    </source>
</evidence>
<gene>
    <name evidence="6" type="ORF">CANVERA_P3809</name>
</gene>
<evidence type="ECO:0000313" key="7">
    <source>
        <dbReference type="Proteomes" id="UP001152885"/>
    </source>
</evidence>
<feature type="active site" description="Charge relay system" evidence="3">
    <location>
        <position position="148"/>
    </location>
</feature>
<evidence type="ECO:0000256" key="1">
    <source>
        <dbReference type="ARBA" id="ARBA00009199"/>
    </source>
</evidence>
<feature type="domain" description="Amidase" evidence="5">
    <location>
        <begin position="94"/>
        <end position="536"/>
    </location>
</feature>
<keyword evidence="2" id="KW-0378">Hydrolase</keyword>
<evidence type="ECO:0000313" key="6">
    <source>
        <dbReference type="EMBL" id="CAI5759299.1"/>
    </source>
</evidence>
<comment type="similarity">
    <text evidence="1">Belongs to the amidase family.</text>
</comment>
<keyword evidence="7" id="KW-1185">Reference proteome</keyword>
<dbReference type="InterPro" id="IPR023631">
    <property type="entry name" value="Amidase_dom"/>
</dbReference>
<feature type="binding site" evidence="4">
    <location>
        <position position="223"/>
    </location>
    <ligand>
        <name>substrate</name>
    </ligand>
</feature>
<dbReference type="AlphaFoldDB" id="A0A9W4XBB9"/>
<proteinExistence type="inferred from homology"/>
<evidence type="ECO:0000259" key="5">
    <source>
        <dbReference type="Pfam" id="PF01425"/>
    </source>
</evidence>
<protein>
    <recommendedName>
        <fullName evidence="5">Amidase domain-containing protein</fullName>
    </recommendedName>
</protein>
<feature type="active site" description="Acyl-ester intermediate" evidence="3">
    <location>
        <position position="247"/>
    </location>
</feature>
<dbReference type="SUPFAM" id="SSF75304">
    <property type="entry name" value="Amidase signature (AS) enzymes"/>
    <property type="match status" value="1"/>
</dbReference>
<evidence type="ECO:0000256" key="4">
    <source>
        <dbReference type="PIRSR" id="PIRSR001221-2"/>
    </source>
</evidence>
<feature type="active site" description="Charge relay system" evidence="3">
    <location>
        <position position="223"/>
    </location>
</feature>
<dbReference type="PANTHER" id="PTHR46072">
    <property type="entry name" value="AMIDASE-RELATED-RELATED"/>
    <property type="match status" value="1"/>
</dbReference>
<organism evidence="6 7">
    <name type="scientific">Candida verbasci</name>
    <dbReference type="NCBI Taxonomy" id="1227364"/>
    <lineage>
        <taxon>Eukaryota</taxon>
        <taxon>Fungi</taxon>
        <taxon>Dikarya</taxon>
        <taxon>Ascomycota</taxon>
        <taxon>Saccharomycotina</taxon>
        <taxon>Pichiomycetes</taxon>
        <taxon>Debaryomycetaceae</taxon>
        <taxon>Candida/Lodderomyces clade</taxon>
        <taxon>Candida</taxon>
    </lineage>
</organism>
<dbReference type="OrthoDB" id="6428749at2759"/>